<dbReference type="EMBL" id="CAEKDK010000004">
    <property type="protein sequence ID" value="CAB4278548.1"/>
    <property type="molecule type" value="Genomic_DNA"/>
</dbReference>
<evidence type="ECO:0000313" key="4">
    <source>
        <dbReference type="Proteomes" id="UP000507222"/>
    </source>
</evidence>
<evidence type="ECO:0000256" key="1">
    <source>
        <dbReference type="SAM" id="MobiDB-lite"/>
    </source>
</evidence>
<name>A0A6J5UXI8_PRUAR</name>
<evidence type="ECO:0000313" key="2">
    <source>
        <dbReference type="EMBL" id="CAB4278548.1"/>
    </source>
</evidence>
<dbReference type="Proteomes" id="UP000507222">
    <property type="component" value="Unassembled WGS sequence"/>
</dbReference>
<feature type="region of interest" description="Disordered" evidence="1">
    <location>
        <begin position="1"/>
        <end position="26"/>
    </location>
</feature>
<reference evidence="2 4" key="2">
    <citation type="submission" date="2020-05" db="EMBL/GenBank/DDBJ databases">
        <authorList>
            <person name="Campoy J."/>
            <person name="Schneeberger K."/>
            <person name="Spophaly S."/>
        </authorList>
    </citation>
    <scope>NUCLEOTIDE SEQUENCE [LARGE SCALE GENOMIC DNA]</scope>
    <source>
        <strain evidence="2">PruArmRojPasFocal</strain>
    </source>
</reference>
<organism evidence="2 4">
    <name type="scientific">Prunus armeniaca</name>
    <name type="common">Apricot</name>
    <name type="synonym">Armeniaca vulgaris</name>
    <dbReference type="NCBI Taxonomy" id="36596"/>
    <lineage>
        <taxon>Eukaryota</taxon>
        <taxon>Viridiplantae</taxon>
        <taxon>Streptophyta</taxon>
        <taxon>Embryophyta</taxon>
        <taxon>Tracheophyta</taxon>
        <taxon>Spermatophyta</taxon>
        <taxon>Magnoliopsida</taxon>
        <taxon>eudicotyledons</taxon>
        <taxon>Gunneridae</taxon>
        <taxon>Pentapetalae</taxon>
        <taxon>rosids</taxon>
        <taxon>fabids</taxon>
        <taxon>Rosales</taxon>
        <taxon>Rosaceae</taxon>
        <taxon>Amygdaloideae</taxon>
        <taxon>Amygdaleae</taxon>
        <taxon>Prunus</taxon>
    </lineage>
</organism>
<evidence type="ECO:0000313" key="3">
    <source>
        <dbReference type="EMBL" id="CAB4308953.1"/>
    </source>
</evidence>
<gene>
    <name evidence="2" type="ORF">CURHAP_LOCUS29754</name>
    <name evidence="3" type="ORF">ORAREDHAP_LOCUS29394</name>
</gene>
<proteinExistence type="predicted"/>
<sequence>MRQQLRPTEGQAPSADVRPHKFSPAHPCQSARVMQKVGRDQSMVCQTTPEQEKASKSTLLTHKWPQNKISIHPCRTARVQQNQTQDSILPPSNSALLKP</sequence>
<dbReference type="EMBL" id="CAEKKB010000004">
    <property type="protein sequence ID" value="CAB4308953.1"/>
    <property type="molecule type" value="Genomic_DNA"/>
</dbReference>
<keyword evidence="5" id="KW-1185">Reference proteome</keyword>
<dbReference type="AlphaFoldDB" id="A0A6J5UXI8"/>
<dbReference type="Proteomes" id="UP000507245">
    <property type="component" value="Unassembled WGS sequence"/>
</dbReference>
<feature type="region of interest" description="Disordered" evidence="1">
    <location>
        <begin position="78"/>
        <end position="99"/>
    </location>
</feature>
<evidence type="ECO:0000313" key="5">
    <source>
        <dbReference type="Proteomes" id="UP000507245"/>
    </source>
</evidence>
<protein>
    <submittedName>
        <fullName evidence="2">Uncharacterized protein</fullName>
    </submittedName>
</protein>
<accession>A0A6J5UXI8</accession>
<reference evidence="5" key="1">
    <citation type="journal article" date="2020" name="Genome Biol.">
        <title>Gamete binning: chromosome-level and haplotype-resolved genome assembly enabled by high-throughput single-cell sequencing of gamete genomes.</title>
        <authorList>
            <person name="Campoy J.A."/>
            <person name="Sun H."/>
            <person name="Goel M."/>
            <person name="Jiao W.-B."/>
            <person name="Folz-Donahue K."/>
            <person name="Wang N."/>
            <person name="Rubio M."/>
            <person name="Liu C."/>
            <person name="Kukat C."/>
            <person name="Ruiz D."/>
            <person name="Huettel B."/>
            <person name="Schneeberger K."/>
        </authorList>
    </citation>
    <scope>NUCLEOTIDE SEQUENCE [LARGE SCALE GENOMIC DNA]</scope>
    <source>
        <strain evidence="5">cv. Rojo Pasion</strain>
    </source>
</reference>